<name>A0A8I0MTI5_9GAMM</name>
<feature type="domain" description="Aconitase A/isopropylmalate dehydratase small subunit swivel" evidence="11">
    <location>
        <begin position="6"/>
        <end position="126"/>
    </location>
</feature>
<evidence type="ECO:0000256" key="4">
    <source>
        <dbReference type="ARBA" id="ARBA00009845"/>
    </source>
</evidence>
<dbReference type="EMBL" id="AQHF01000020">
    <property type="protein sequence ID" value="MBE0345441.1"/>
    <property type="molecule type" value="Genomic_DNA"/>
</dbReference>
<evidence type="ECO:0000313" key="13">
    <source>
        <dbReference type="Proteomes" id="UP000660708"/>
    </source>
</evidence>
<evidence type="ECO:0000256" key="2">
    <source>
        <dbReference type="ARBA" id="ARBA00002695"/>
    </source>
</evidence>
<evidence type="ECO:0000256" key="1">
    <source>
        <dbReference type="ARBA" id="ARBA00000491"/>
    </source>
</evidence>
<dbReference type="NCBIfam" id="TIGR00171">
    <property type="entry name" value="leuD"/>
    <property type="match status" value="1"/>
</dbReference>
<evidence type="ECO:0000256" key="9">
    <source>
        <dbReference type="ARBA" id="ARBA00023304"/>
    </source>
</evidence>
<keyword evidence="6 10" id="KW-0432">Leucine biosynthesis</keyword>
<proteinExistence type="inferred from homology"/>
<evidence type="ECO:0000256" key="7">
    <source>
        <dbReference type="ARBA" id="ARBA00022605"/>
    </source>
</evidence>
<dbReference type="RefSeq" id="WP_147388999.1">
    <property type="nucleotide sequence ID" value="NZ_AQHF01000020.1"/>
</dbReference>
<comment type="pathway">
    <text evidence="3 10">Amino-acid biosynthesis; L-leucine biosynthesis; L-leucine from 3-methyl-2-oxobutanoate: step 2/4.</text>
</comment>
<comment type="similarity">
    <text evidence="4 10">Belongs to the LeuD family. LeuD type 1 subfamily.</text>
</comment>
<evidence type="ECO:0000259" key="11">
    <source>
        <dbReference type="Pfam" id="PF00694"/>
    </source>
</evidence>
<dbReference type="EC" id="4.2.1.33" evidence="10"/>
<dbReference type="InterPro" id="IPR004431">
    <property type="entry name" value="3-IsopropMal_deHydase_ssu"/>
</dbReference>
<gene>
    <name evidence="10 12" type="primary">leuD</name>
    <name evidence="12" type="ORF">PPEP_a0322</name>
</gene>
<dbReference type="GO" id="GO:0003861">
    <property type="term" value="F:3-isopropylmalate dehydratase activity"/>
    <property type="evidence" value="ECO:0007669"/>
    <property type="project" value="UniProtKB-UniRule"/>
</dbReference>
<dbReference type="UniPathway" id="UPA00048">
    <property type="reaction ID" value="UER00071"/>
</dbReference>
<keyword evidence="13" id="KW-1185">Reference proteome</keyword>
<dbReference type="NCBIfam" id="NF002458">
    <property type="entry name" value="PRK01641.1"/>
    <property type="match status" value="1"/>
</dbReference>
<reference evidence="12 13" key="1">
    <citation type="submission" date="2015-06" db="EMBL/GenBank/DDBJ databases">
        <title>Genome sequence of Pseudoalteromonas peptidolytica.</title>
        <authorList>
            <person name="Xie B.-B."/>
            <person name="Rong J.-C."/>
            <person name="Qin Q.-L."/>
            <person name="Zhang Y.-Z."/>
        </authorList>
    </citation>
    <scope>NUCLEOTIDE SEQUENCE [LARGE SCALE GENOMIC DNA]</scope>
    <source>
        <strain evidence="12 13">F12-50-A1</strain>
    </source>
</reference>
<dbReference type="SUPFAM" id="SSF52016">
    <property type="entry name" value="LeuD/IlvD-like"/>
    <property type="match status" value="1"/>
</dbReference>
<dbReference type="PANTHER" id="PTHR43345">
    <property type="entry name" value="3-ISOPROPYLMALATE DEHYDRATASE SMALL SUBUNIT 2-RELATED-RELATED"/>
    <property type="match status" value="1"/>
</dbReference>
<comment type="subunit">
    <text evidence="5 10">Heterodimer of LeuC and LeuD.</text>
</comment>
<evidence type="ECO:0000256" key="10">
    <source>
        <dbReference type="HAMAP-Rule" id="MF_01031"/>
    </source>
</evidence>
<keyword evidence="9 10" id="KW-0100">Branched-chain amino acid biosynthesis</keyword>
<keyword evidence="8 10" id="KW-0456">Lyase</keyword>
<dbReference type="Proteomes" id="UP000660708">
    <property type="component" value="Unassembled WGS sequence"/>
</dbReference>
<sequence length="206" mass="22834">MSCGITTVTSKAAPLDQVNVDTDQIIPKQFLTSVSKQGFGRHLFHDWRYLDSAGTQPNLEFVLNQPQHQGAEILLSRENFGCGSSREHAPWALADYGFKVVIATSFADIFYGNCINNQLLPVSLSKSEMDTLFDAVQSAADTAITVDLVNQTVSCNGDNYSFTISPLHKETLIKGLDAIGQTLEQEAFIQAYEKKIPQWRCAPHYE</sequence>
<dbReference type="AlphaFoldDB" id="A0A8I0MTI5"/>
<dbReference type="InterPro" id="IPR050075">
    <property type="entry name" value="LeuD"/>
</dbReference>
<evidence type="ECO:0000313" key="12">
    <source>
        <dbReference type="EMBL" id="MBE0345441.1"/>
    </source>
</evidence>
<organism evidence="12 13">
    <name type="scientific">Pseudoalteromonas peptidolytica F12-50-A1</name>
    <dbReference type="NCBI Taxonomy" id="1315280"/>
    <lineage>
        <taxon>Bacteria</taxon>
        <taxon>Pseudomonadati</taxon>
        <taxon>Pseudomonadota</taxon>
        <taxon>Gammaproteobacteria</taxon>
        <taxon>Alteromonadales</taxon>
        <taxon>Pseudoalteromonadaceae</taxon>
        <taxon>Pseudoalteromonas</taxon>
    </lineage>
</organism>
<evidence type="ECO:0000256" key="5">
    <source>
        <dbReference type="ARBA" id="ARBA00011271"/>
    </source>
</evidence>
<dbReference type="GO" id="GO:0009098">
    <property type="term" value="P:L-leucine biosynthetic process"/>
    <property type="evidence" value="ECO:0007669"/>
    <property type="project" value="UniProtKB-UniRule"/>
</dbReference>
<comment type="function">
    <text evidence="2 10">Catalyzes the isomerization between 2-isopropylmalate and 3-isopropylmalate, via the formation of 2-isopropylmaleate.</text>
</comment>
<dbReference type="InterPro" id="IPR000573">
    <property type="entry name" value="AconitaseA/IPMdHydase_ssu_swvl"/>
</dbReference>
<dbReference type="PANTHER" id="PTHR43345:SF5">
    <property type="entry name" value="3-ISOPROPYLMALATE DEHYDRATASE SMALL SUBUNIT"/>
    <property type="match status" value="1"/>
</dbReference>
<dbReference type="GO" id="GO:0009316">
    <property type="term" value="C:3-isopropylmalate dehydratase complex"/>
    <property type="evidence" value="ECO:0007669"/>
    <property type="project" value="InterPro"/>
</dbReference>
<keyword evidence="7 10" id="KW-0028">Amino-acid biosynthesis</keyword>
<dbReference type="Gene3D" id="3.20.19.10">
    <property type="entry name" value="Aconitase, domain 4"/>
    <property type="match status" value="1"/>
</dbReference>
<evidence type="ECO:0000256" key="3">
    <source>
        <dbReference type="ARBA" id="ARBA00004729"/>
    </source>
</evidence>
<evidence type="ECO:0000256" key="6">
    <source>
        <dbReference type="ARBA" id="ARBA00022430"/>
    </source>
</evidence>
<dbReference type="HAMAP" id="MF_01031">
    <property type="entry name" value="LeuD_type1"/>
    <property type="match status" value="1"/>
</dbReference>
<comment type="catalytic activity">
    <reaction evidence="1 10">
        <text>(2R,3S)-3-isopropylmalate = (2S)-2-isopropylmalate</text>
        <dbReference type="Rhea" id="RHEA:32287"/>
        <dbReference type="ChEBI" id="CHEBI:1178"/>
        <dbReference type="ChEBI" id="CHEBI:35121"/>
        <dbReference type="EC" id="4.2.1.33"/>
    </reaction>
</comment>
<accession>A0A8I0MTI5</accession>
<evidence type="ECO:0000256" key="8">
    <source>
        <dbReference type="ARBA" id="ARBA00023239"/>
    </source>
</evidence>
<dbReference type="InterPro" id="IPR033940">
    <property type="entry name" value="IPMI_Swivel"/>
</dbReference>
<dbReference type="InterPro" id="IPR015928">
    <property type="entry name" value="Aconitase/3IPM_dehydase_swvl"/>
</dbReference>
<dbReference type="CDD" id="cd01577">
    <property type="entry name" value="IPMI_Swivel"/>
    <property type="match status" value="1"/>
</dbReference>
<comment type="caution">
    <text evidence="12">The sequence shown here is derived from an EMBL/GenBank/DDBJ whole genome shotgun (WGS) entry which is preliminary data.</text>
</comment>
<dbReference type="Pfam" id="PF00694">
    <property type="entry name" value="Aconitase_C"/>
    <property type="match status" value="1"/>
</dbReference>
<protein>
    <recommendedName>
        <fullName evidence="10">3-isopropylmalate dehydratase small subunit</fullName>
        <ecNumber evidence="10">4.2.1.33</ecNumber>
    </recommendedName>
    <alternativeName>
        <fullName evidence="10">Alpha-IPM isomerase</fullName>
        <shortName evidence="10">IPMI</shortName>
    </alternativeName>
    <alternativeName>
        <fullName evidence="10">Isopropylmalate isomerase</fullName>
    </alternativeName>
</protein>
<dbReference type="FunFam" id="3.20.19.10:FF:000003">
    <property type="entry name" value="3-isopropylmalate dehydratase small subunit"/>
    <property type="match status" value="1"/>
</dbReference>